<dbReference type="OrthoDB" id="5568302at2"/>
<reference evidence="4 5" key="1">
    <citation type="submission" date="2018-09" db="EMBL/GenBank/DDBJ databases">
        <authorList>
            <person name="Zhu H."/>
        </authorList>
    </citation>
    <scope>NUCLEOTIDE SEQUENCE [LARGE SCALE GENOMIC DNA]</scope>
    <source>
        <strain evidence="4 5">K1S02-61</strain>
    </source>
</reference>
<dbReference type="SUPFAM" id="SSF159594">
    <property type="entry name" value="XCC0632-like"/>
    <property type="match status" value="1"/>
</dbReference>
<keyword evidence="5" id="KW-1185">Reference proteome</keyword>
<name>A0A418XGV3_9BURK</name>
<dbReference type="Pfam" id="PF03886">
    <property type="entry name" value="ABC_trans_aux"/>
    <property type="match status" value="1"/>
</dbReference>
<sequence length="216" mass="22806">MRTNVNHTTHHTLARLLMAATLGAAVLLAGCSSTSRNPGNATYDFGPATAPVPTTAAFAPLPAVVVTDITGVAALDSERMFYRLNYADPLRTRSYANSRWASTPLSMVTQRIKSRIAQSGAKVLTPTDASTGVPILRMEIDDFTHAFDSQAQSFGQIVLRASLFQGHKLIDQRTFDRKTSAGSADAGGGASALAAATDAAAADMIAWLATLQVPRQ</sequence>
<keyword evidence="2" id="KW-0732">Signal</keyword>
<evidence type="ECO:0000313" key="4">
    <source>
        <dbReference type="EMBL" id="RJG11699.1"/>
    </source>
</evidence>
<feature type="signal peptide" evidence="2">
    <location>
        <begin position="1"/>
        <end position="29"/>
    </location>
</feature>
<evidence type="ECO:0000256" key="1">
    <source>
        <dbReference type="SAM" id="Phobius"/>
    </source>
</evidence>
<dbReference type="Proteomes" id="UP000284006">
    <property type="component" value="Unassembled WGS sequence"/>
</dbReference>
<dbReference type="InterPro" id="IPR005586">
    <property type="entry name" value="ABC_trans_aux"/>
</dbReference>
<dbReference type="Gene3D" id="3.40.50.10610">
    <property type="entry name" value="ABC-type transport auxiliary lipoprotein component"/>
    <property type="match status" value="1"/>
</dbReference>
<keyword evidence="1" id="KW-0472">Membrane</keyword>
<dbReference type="PROSITE" id="PS51257">
    <property type="entry name" value="PROKAR_LIPOPROTEIN"/>
    <property type="match status" value="1"/>
</dbReference>
<keyword evidence="1" id="KW-1133">Transmembrane helix</keyword>
<dbReference type="EMBL" id="QYUP01000142">
    <property type="protein sequence ID" value="RJG11699.1"/>
    <property type="molecule type" value="Genomic_DNA"/>
</dbReference>
<protein>
    <submittedName>
        <fullName evidence="4">ABC transporter</fullName>
    </submittedName>
</protein>
<feature type="domain" description="ABC-type transport auxiliary lipoprotein component" evidence="3">
    <location>
        <begin position="48"/>
        <end position="204"/>
    </location>
</feature>
<feature type="chain" id="PRO_5019439307" evidence="2">
    <location>
        <begin position="30"/>
        <end position="216"/>
    </location>
</feature>
<evidence type="ECO:0000313" key="5">
    <source>
        <dbReference type="Proteomes" id="UP000284006"/>
    </source>
</evidence>
<gene>
    <name evidence="4" type="ORF">D3872_18380</name>
</gene>
<comment type="caution">
    <text evidence="4">The sequence shown here is derived from an EMBL/GenBank/DDBJ whole genome shotgun (WGS) entry which is preliminary data.</text>
</comment>
<organism evidence="4 5">
    <name type="scientific">Massilia cavernae</name>
    <dbReference type="NCBI Taxonomy" id="2320864"/>
    <lineage>
        <taxon>Bacteria</taxon>
        <taxon>Pseudomonadati</taxon>
        <taxon>Pseudomonadota</taxon>
        <taxon>Betaproteobacteria</taxon>
        <taxon>Burkholderiales</taxon>
        <taxon>Oxalobacteraceae</taxon>
        <taxon>Telluria group</taxon>
        <taxon>Massilia</taxon>
    </lineage>
</organism>
<keyword evidence="1" id="KW-0812">Transmembrane</keyword>
<evidence type="ECO:0000256" key="2">
    <source>
        <dbReference type="SAM" id="SignalP"/>
    </source>
</evidence>
<feature type="transmembrane region" description="Helical" evidence="1">
    <location>
        <begin position="57"/>
        <end position="75"/>
    </location>
</feature>
<accession>A0A418XGV3</accession>
<evidence type="ECO:0000259" key="3">
    <source>
        <dbReference type="Pfam" id="PF03886"/>
    </source>
</evidence>
<dbReference type="AlphaFoldDB" id="A0A418XGV3"/>
<proteinExistence type="predicted"/>